<organism evidence="18 19">
    <name type="scientific">Crotalus adamanteus</name>
    <name type="common">Eastern diamondback rattlesnake</name>
    <dbReference type="NCBI Taxonomy" id="8729"/>
    <lineage>
        <taxon>Eukaryota</taxon>
        <taxon>Metazoa</taxon>
        <taxon>Chordata</taxon>
        <taxon>Craniata</taxon>
        <taxon>Vertebrata</taxon>
        <taxon>Euteleostomi</taxon>
        <taxon>Lepidosauria</taxon>
        <taxon>Squamata</taxon>
        <taxon>Bifurcata</taxon>
        <taxon>Unidentata</taxon>
        <taxon>Episquamata</taxon>
        <taxon>Toxicofera</taxon>
        <taxon>Serpentes</taxon>
        <taxon>Colubroidea</taxon>
        <taxon>Viperidae</taxon>
        <taxon>Crotalinae</taxon>
        <taxon>Crotalus</taxon>
    </lineage>
</organism>
<keyword evidence="11" id="KW-0496">Mitochondrion</keyword>
<keyword evidence="12" id="KW-0472">Membrane</keyword>
<reference evidence="18 19" key="1">
    <citation type="journal article" date="2024" name="Proc. Natl. Acad. Sci. U.S.A.">
        <title>The genetic regulatory architecture and epigenomic basis for age-related changes in rattlesnake venom.</title>
        <authorList>
            <person name="Hogan M.P."/>
            <person name="Holding M.L."/>
            <person name="Nystrom G.S."/>
            <person name="Colston T.J."/>
            <person name="Bartlett D.A."/>
            <person name="Mason A.J."/>
            <person name="Ellsworth S.A."/>
            <person name="Rautsaw R.M."/>
            <person name="Lawrence K.C."/>
            <person name="Strickland J.L."/>
            <person name="He B."/>
            <person name="Fraser P."/>
            <person name="Margres M.J."/>
            <person name="Gilbert D.M."/>
            <person name="Gibbs H.L."/>
            <person name="Parkinson C.L."/>
            <person name="Rokyta D.R."/>
        </authorList>
    </citation>
    <scope>NUCLEOTIDE SEQUENCE [LARGE SCALE GENOMIC DNA]</scope>
    <source>
        <strain evidence="18">DRR0105</strain>
    </source>
</reference>
<dbReference type="AlphaFoldDB" id="A0AAW1AY52"/>
<dbReference type="GO" id="GO:0003725">
    <property type="term" value="F:double-stranded RNA binding"/>
    <property type="evidence" value="ECO:0007669"/>
    <property type="project" value="InterPro"/>
</dbReference>
<dbReference type="EMBL" id="JAOTOJ010000011">
    <property type="protein sequence ID" value="KAK9394843.1"/>
    <property type="molecule type" value="Genomic_DNA"/>
</dbReference>
<comment type="subcellular location">
    <subcellularLocation>
        <location evidence="2">Cell membrane</location>
        <topology evidence="2">Peripheral membrane protein</topology>
    </subcellularLocation>
    <subcellularLocation>
        <location evidence="3">Cytoplasm</location>
    </subcellularLocation>
    <subcellularLocation>
        <location evidence="1">Mitochondrion</location>
    </subcellularLocation>
</comment>
<keyword evidence="10" id="KW-0809">Transit peptide</keyword>
<evidence type="ECO:0000256" key="4">
    <source>
        <dbReference type="ARBA" id="ARBA00007663"/>
    </source>
</evidence>
<evidence type="ECO:0000256" key="9">
    <source>
        <dbReference type="ARBA" id="ARBA00022679"/>
    </source>
</evidence>
<evidence type="ECO:0000256" key="8">
    <source>
        <dbReference type="ARBA" id="ARBA00022490"/>
    </source>
</evidence>
<evidence type="ECO:0000256" key="12">
    <source>
        <dbReference type="ARBA" id="ARBA00023136"/>
    </source>
</evidence>
<evidence type="ECO:0000256" key="7">
    <source>
        <dbReference type="ARBA" id="ARBA00022475"/>
    </source>
</evidence>
<dbReference type="Pfam" id="PF01300">
    <property type="entry name" value="Sua5_yciO_yrdC"/>
    <property type="match status" value="1"/>
</dbReference>
<dbReference type="InterPro" id="IPR050156">
    <property type="entry name" value="TC-AMP_synthase_SUA5"/>
</dbReference>
<dbReference type="NCBIfam" id="TIGR00057">
    <property type="entry name" value="L-threonylcarbamoyladenylate synthase"/>
    <property type="match status" value="1"/>
</dbReference>
<dbReference type="Proteomes" id="UP001474421">
    <property type="component" value="Unassembled WGS sequence"/>
</dbReference>
<evidence type="ECO:0000313" key="19">
    <source>
        <dbReference type="Proteomes" id="UP001474421"/>
    </source>
</evidence>
<evidence type="ECO:0000256" key="15">
    <source>
        <dbReference type="ARBA" id="ARBA00063146"/>
    </source>
</evidence>
<comment type="catalytic activity">
    <reaction evidence="13">
        <text>L-threonine + hydrogencarbonate + ATP = L-threonylcarbamoyladenylate + diphosphate + H2O</text>
        <dbReference type="Rhea" id="RHEA:36407"/>
        <dbReference type="ChEBI" id="CHEBI:15377"/>
        <dbReference type="ChEBI" id="CHEBI:17544"/>
        <dbReference type="ChEBI" id="CHEBI:30616"/>
        <dbReference type="ChEBI" id="CHEBI:33019"/>
        <dbReference type="ChEBI" id="CHEBI:57926"/>
        <dbReference type="ChEBI" id="CHEBI:73682"/>
        <dbReference type="EC" id="2.7.7.87"/>
    </reaction>
</comment>
<evidence type="ECO:0000256" key="2">
    <source>
        <dbReference type="ARBA" id="ARBA00004202"/>
    </source>
</evidence>
<keyword evidence="9" id="KW-0808">Transferase</keyword>
<evidence type="ECO:0000256" key="3">
    <source>
        <dbReference type="ARBA" id="ARBA00004496"/>
    </source>
</evidence>
<dbReference type="PROSITE" id="PS51163">
    <property type="entry name" value="YRDC"/>
    <property type="match status" value="1"/>
</dbReference>
<evidence type="ECO:0000256" key="5">
    <source>
        <dbReference type="ARBA" id="ARBA00012584"/>
    </source>
</evidence>
<gene>
    <name evidence="18" type="ORF">NXF25_015371</name>
</gene>
<evidence type="ECO:0000259" key="17">
    <source>
        <dbReference type="PROSITE" id="PS51163"/>
    </source>
</evidence>
<evidence type="ECO:0000256" key="16">
    <source>
        <dbReference type="SAM" id="SignalP"/>
    </source>
</evidence>
<dbReference type="FunFam" id="3.90.870.10:FF:000007">
    <property type="entry name" value="YrdC N6-threonylcarbamoyltransferase domain containing"/>
    <property type="match status" value="1"/>
</dbReference>
<evidence type="ECO:0000256" key="1">
    <source>
        <dbReference type="ARBA" id="ARBA00004173"/>
    </source>
</evidence>
<dbReference type="GO" id="GO:0005739">
    <property type="term" value="C:mitochondrion"/>
    <property type="evidence" value="ECO:0007669"/>
    <property type="project" value="UniProtKB-SubCell"/>
</dbReference>
<sequence>MPVGLVRWAMLVARGRALPPFAGGERRVCLAGGAGQAALARAAAALREGGLVALPTDTVYGVACLAQNSAAVKALYRLKGRPAGKPLAVCLGDVEQVHRYCRVPVPEELLRDLLPGPVTLVLPRSDALNADLNPFTPLVGVRVPNHRFVQELVRACDGPLALTSANVSDRASSLTVTEFQELWPHLSLVIDGGPTGDALSPECRLGSTVVDLSIPGKYRVIRPGCALTQTVEILVSKAPANRGGDGRGGALPNKMAAAELRDGLRSAARVLHEQHRGWLEALAACLPLLRALGNLARQAEATQRAPLAETPLRAFARLPERLRLKQRAAMEALLAELRREKLPALREVRDAVGARVAPLLALGGPRPNPAWADLLAGLLDAEALFHAVYLEARLLLLSLSYRDLAAVQAAPLAWERILQRGQRGGRVAETLQKAAFFLEDT</sequence>
<name>A0AAW1AY52_CROAD</name>
<accession>A0AAW1AY52</accession>
<dbReference type="PANTHER" id="PTHR17490:SF10">
    <property type="entry name" value="THREONYLCARBAMOYL-AMP SYNTHASE"/>
    <property type="match status" value="1"/>
</dbReference>
<proteinExistence type="inferred from homology"/>
<feature type="chain" id="PRO_5043676675" description="Threonylcarbamoyl-AMP synthase" evidence="16">
    <location>
        <begin position="18"/>
        <end position="441"/>
    </location>
</feature>
<protein>
    <recommendedName>
        <fullName evidence="6">Threonylcarbamoyl-AMP synthase</fullName>
        <ecNumber evidence="5">2.7.7.87</ecNumber>
    </recommendedName>
</protein>
<evidence type="ECO:0000313" key="18">
    <source>
        <dbReference type="EMBL" id="KAK9394843.1"/>
    </source>
</evidence>
<comment type="similarity">
    <text evidence="4">Belongs to the SUA5 family.</text>
</comment>
<feature type="domain" description="YrdC-like" evidence="17">
    <location>
        <begin position="36"/>
        <end position="226"/>
    </location>
</feature>
<dbReference type="InterPro" id="IPR029159">
    <property type="entry name" value="CA109-like"/>
</dbReference>
<dbReference type="GO" id="GO:0061710">
    <property type="term" value="F:L-threonylcarbamoyladenylate synthase"/>
    <property type="evidence" value="ECO:0007669"/>
    <property type="project" value="UniProtKB-EC"/>
</dbReference>
<keyword evidence="19" id="KW-1185">Reference proteome</keyword>
<dbReference type="InterPro" id="IPR017945">
    <property type="entry name" value="DHBP_synth_RibB-like_a/b_dom"/>
</dbReference>
<evidence type="ECO:0000256" key="11">
    <source>
        <dbReference type="ARBA" id="ARBA00023128"/>
    </source>
</evidence>
<evidence type="ECO:0000256" key="13">
    <source>
        <dbReference type="ARBA" id="ARBA00048366"/>
    </source>
</evidence>
<evidence type="ECO:0000256" key="14">
    <source>
        <dbReference type="ARBA" id="ARBA00058524"/>
    </source>
</evidence>
<dbReference type="GO" id="GO:0005886">
    <property type="term" value="C:plasma membrane"/>
    <property type="evidence" value="ECO:0007669"/>
    <property type="project" value="UniProtKB-SubCell"/>
</dbReference>
<keyword evidence="16" id="KW-0732">Signal</keyword>
<dbReference type="GO" id="GO:0006450">
    <property type="term" value="P:regulation of translational fidelity"/>
    <property type="evidence" value="ECO:0007669"/>
    <property type="project" value="TreeGrafter"/>
</dbReference>
<feature type="signal peptide" evidence="16">
    <location>
        <begin position="1"/>
        <end position="17"/>
    </location>
</feature>
<evidence type="ECO:0000256" key="6">
    <source>
        <dbReference type="ARBA" id="ARBA00015492"/>
    </source>
</evidence>
<keyword evidence="7" id="KW-1003">Cell membrane</keyword>
<evidence type="ECO:0000256" key="10">
    <source>
        <dbReference type="ARBA" id="ARBA00022946"/>
    </source>
</evidence>
<comment type="function">
    <text evidence="14">Cytoplasmic and mitochondrial threonylcarbamoyl-AMP synthase required for the formation of a threonylcarbamoyl group on adenosine at position 37 (t(6)A37) in tRNAs that read codons beginning with adenine. Catalyzes the conversion of L-threonine, HCO(3)(-)/CO(2) and ATP to give threonylcarbamoyl-AMP (TC-AMP) as the acyladenylate intermediate, with the release of diphosphate. Participates in t(6)A37 formation in cytoplasmic and mitochondrial tRNAs. May regulate the activity of some transporters.</text>
</comment>
<comment type="subunit">
    <text evidence="15">Interacts with RSC1A1.</text>
</comment>
<dbReference type="GO" id="GO:0000049">
    <property type="term" value="F:tRNA binding"/>
    <property type="evidence" value="ECO:0007669"/>
    <property type="project" value="TreeGrafter"/>
</dbReference>
<dbReference type="Pfam" id="PF15011">
    <property type="entry name" value="CA109-like"/>
    <property type="match status" value="1"/>
</dbReference>
<dbReference type="PANTHER" id="PTHR17490">
    <property type="entry name" value="SUA5"/>
    <property type="match status" value="1"/>
</dbReference>
<dbReference type="SUPFAM" id="SSF55821">
    <property type="entry name" value="YrdC/RibB"/>
    <property type="match status" value="1"/>
</dbReference>
<dbReference type="Gene3D" id="3.90.870.10">
    <property type="entry name" value="DHBP synthase"/>
    <property type="match status" value="1"/>
</dbReference>
<dbReference type="InterPro" id="IPR006070">
    <property type="entry name" value="Sua5-like_dom"/>
</dbReference>
<dbReference type="EC" id="2.7.7.87" evidence="5"/>
<comment type="caution">
    <text evidence="18">The sequence shown here is derived from an EMBL/GenBank/DDBJ whole genome shotgun (WGS) entry which is preliminary data.</text>
</comment>
<keyword evidence="8" id="KW-0963">Cytoplasm</keyword>